<keyword evidence="7" id="KW-0963">Cytoplasm</keyword>
<evidence type="ECO:0000256" key="1">
    <source>
        <dbReference type="ARBA" id="ARBA00000900"/>
    </source>
</evidence>
<protein>
    <recommendedName>
        <fullName evidence="6">RING-type E3 ubiquitin transferase</fullName>
        <ecNumber evidence="6">2.3.2.27</ecNumber>
    </recommendedName>
</protein>
<dbReference type="GO" id="GO:0005634">
    <property type="term" value="C:nucleus"/>
    <property type="evidence" value="ECO:0007669"/>
    <property type="project" value="UniProtKB-SubCell"/>
</dbReference>
<dbReference type="SMART" id="SM00504">
    <property type="entry name" value="Ubox"/>
    <property type="match status" value="1"/>
</dbReference>
<evidence type="ECO:0000259" key="11">
    <source>
        <dbReference type="PROSITE" id="PS51698"/>
    </source>
</evidence>
<evidence type="ECO:0000256" key="6">
    <source>
        <dbReference type="ARBA" id="ARBA00012483"/>
    </source>
</evidence>
<comment type="caution">
    <text evidence="12">The sequence shown here is derived from an EMBL/GenBank/DDBJ whole genome shotgun (WGS) entry which is preliminary data.</text>
</comment>
<dbReference type="GO" id="GO:0034450">
    <property type="term" value="F:ubiquitin-ubiquitin ligase activity"/>
    <property type="evidence" value="ECO:0007669"/>
    <property type="project" value="InterPro"/>
</dbReference>
<dbReference type="Gene3D" id="3.30.40.10">
    <property type="entry name" value="Zinc/RING finger domain, C3HC4 (zinc finger)"/>
    <property type="match status" value="1"/>
</dbReference>
<evidence type="ECO:0000256" key="4">
    <source>
        <dbReference type="ARBA" id="ARBA00004906"/>
    </source>
</evidence>
<gene>
    <name evidence="12" type="ORF">BB560_006388</name>
</gene>
<dbReference type="AlphaFoldDB" id="A0A2T9Y7G6"/>
<keyword evidence="10" id="KW-0539">Nucleus</keyword>
<keyword evidence="9" id="KW-0833">Ubl conjugation pathway</keyword>
<comment type="subcellular location">
    <subcellularLocation>
        <location evidence="3">Cytoplasm</location>
    </subcellularLocation>
    <subcellularLocation>
        <location evidence="2">Nucleus</location>
    </subcellularLocation>
</comment>
<reference evidence="12 13" key="1">
    <citation type="journal article" date="2018" name="MBio">
        <title>Comparative Genomics Reveals the Core Gene Toolbox for the Fungus-Insect Symbiosis.</title>
        <authorList>
            <person name="Wang Y."/>
            <person name="Stata M."/>
            <person name="Wang W."/>
            <person name="Stajich J.E."/>
            <person name="White M.M."/>
            <person name="Moncalvo J.M."/>
        </authorList>
    </citation>
    <scope>NUCLEOTIDE SEQUENCE [LARGE SCALE GENOMIC DNA]</scope>
    <source>
        <strain evidence="12 13">SC-DP-2</strain>
    </source>
</reference>
<dbReference type="GO" id="GO:0036503">
    <property type="term" value="P:ERAD pathway"/>
    <property type="evidence" value="ECO:0007669"/>
    <property type="project" value="InterPro"/>
</dbReference>
<dbReference type="Proteomes" id="UP000245609">
    <property type="component" value="Unassembled WGS sequence"/>
</dbReference>
<feature type="domain" description="U-box" evidence="11">
    <location>
        <begin position="989"/>
        <end position="1062"/>
    </location>
</feature>
<dbReference type="EMBL" id="MBFS01003179">
    <property type="protein sequence ID" value="PVU88234.1"/>
    <property type="molecule type" value="Genomic_DNA"/>
</dbReference>
<comment type="similarity">
    <text evidence="5">Belongs to the ubiquitin conjugation factor E4 family.</text>
</comment>
<evidence type="ECO:0000313" key="12">
    <source>
        <dbReference type="EMBL" id="PVU88234.1"/>
    </source>
</evidence>
<dbReference type="PANTHER" id="PTHR13931">
    <property type="entry name" value="UBIQUITINATION FACTOR E4"/>
    <property type="match status" value="1"/>
</dbReference>
<proteinExistence type="inferred from homology"/>
<dbReference type="OrthoDB" id="20295at2759"/>
<dbReference type="EC" id="2.3.2.27" evidence="6"/>
<dbReference type="SUPFAM" id="SSF57850">
    <property type="entry name" value="RING/U-box"/>
    <property type="match status" value="1"/>
</dbReference>
<dbReference type="GO" id="GO:0000151">
    <property type="term" value="C:ubiquitin ligase complex"/>
    <property type="evidence" value="ECO:0007669"/>
    <property type="project" value="InterPro"/>
</dbReference>
<dbReference type="GO" id="GO:0000209">
    <property type="term" value="P:protein polyubiquitination"/>
    <property type="evidence" value="ECO:0007669"/>
    <property type="project" value="TreeGrafter"/>
</dbReference>
<evidence type="ECO:0000256" key="2">
    <source>
        <dbReference type="ARBA" id="ARBA00004123"/>
    </source>
</evidence>
<evidence type="ECO:0000256" key="10">
    <source>
        <dbReference type="ARBA" id="ARBA00023242"/>
    </source>
</evidence>
<dbReference type="UniPathway" id="UPA00143"/>
<dbReference type="PROSITE" id="PS51698">
    <property type="entry name" value="U_BOX"/>
    <property type="match status" value="1"/>
</dbReference>
<dbReference type="FunFam" id="3.30.40.10:FF:000055">
    <property type="entry name" value="Ubiquitin conjugation factor e4 a"/>
    <property type="match status" value="1"/>
</dbReference>
<comment type="pathway">
    <text evidence="4">Protein modification; protein ubiquitination.</text>
</comment>
<dbReference type="PANTHER" id="PTHR13931:SF2">
    <property type="entry name" value="UBIQUITIN CONJUGATION FACTOR E4 B"/>
    <property type="match status" value="1"/>
</dbReference>
<evidence type="ECO:0000256" key="3">
    <source>
        <dbReference type="ARBA" id="ARBA00004496"/>
    </source>
</evidence>
<evidence type="ECO:0000256" key="8">
    <source>
        <dbReference type="ARBA" id="ARBA00022679"/>
    </source>
</evidence>
<dbReference type="InterPro" id="IPR013083">
    <property type="entry name" value="Znf_RING/FYVE/PHD"/>
</dbReference>
<sequence>MAKKTIQDWENSAFSKILSATVSNSADTNLFYLSSTASEIKDSSSPLLLTSSFLESAILECLDSDDFLSKHGNSLSFLLNSWKKTHEIYTNLKGPKGSALDPEQREHRLTSLCHLEGLLIVYCGLSLQDDTLFSGKNASNFISLIKPSHSELLGWFTQIIKKFEDDGLEEIVENIISELNSQILEANDVLNKEAFELLKLFDFFVSIPAVSSCISKIPWFMSGEGKEVEKKSVFGPLFSISAFPEEKNIRVVEFFSKTGSSSEENKKITMNTIRSSVSLFQSGLFKVINTFVRSSLFARGEFVKWVAKAICSNIKRTGLQVDPKAVASDGFFDNLTFVLLGLCAPFSSDPLLSKIDKIELVAWPYVRVLSGYLDNEQPESSSGVVKTCWNDLTRLCASSEEIKQNEAAMASKINMSTQIGFIPDCFFLTTLAIHVGPLATISKIGQLGKEIHQMQNQLDSIQSSIDNNQSSNPSSNILLERWHNHLEKLKDIRVAFEAQSMDPKRLATLLSFSRFAIGALLSLNQLATSTEVWYWKSFPEYLLEDQLQLILFVARYAPDALMSPDLSPPHPGVKLLDDLVSALTISILSLPELVRNPYIKSRLVDVLHSLTYTPPENDDDCVDTLQGHQSAYSGDIYSQQKRFVVHPIVSQFIGSLNEIQADNYIPNSFLKNIKTSFPLKDLVMVLLKLYIDIEHTSSNSAFYDKFSVRYNIARIMRSLWNQPQSQYLRATYAFFVSSKTNSAEKNEIVDQFVSRLVSDTTYLLDESLSNLSKVKTLDSEIEKLNQEQPQNINLLREKHSELQQTERHASVLVTLTHETVHVLAFLTRLVPVPFRSESIILRFAAMLNYNLDLLAGPKCRDLKVKNMKERFEFNPKILLSELLSVYLHLGYSKSKIASSGGVKIQADDDYFIKGIDKIQESIDIEKFIDALAEDQRSWNSKIFRSSLELCMKLGLKPIQSVQLLFGLIDKVEKRVLKINSQASAELTEDVPEEFLDPIMYTLMENPVLLPTSQSICDYKTIKGYLLTDPRDPFNRKPLEIKDVVFLPELKAKIDAYKQSRKS</sequence>
<dbReference type="Pfam" id="PF04564">
    <property type="entry name" value="U-box"/>
    <property type="match status" value="1"/>
</dbReference>
<comment type="catalytic activity">
    <reaction evidence="1">
        <text>S-ubiquitinyl-[E2 ubiquitin-conjugating enzyme]-L-cysteine + [acceptor protein]-L-lysine = [E2 ubiquitin-conjugating enzyme]-L-cysteine + N(6)-ubiquitinyl-[acceptor protein]-L-lysine.</text>
        <dbReference type="EC" id="2.3.2.27"/>
    </reaction>
</comment>
<accession>A0A2T9Y7G6</accession>
<dbReference type="Pfam" id="PF10408">
    <property type="entry name" value="Ufd2P_core"/>
    <property type="match status" value="2"/>
</dbReference>
<dbReference type="InterPro" id="IPR045132">
    <property type="entry name" value="UBE4"/>
</dbReference>
<evidence type="ECO:0000256" key="9">
    <source>
        <dbReference type="ARBA" id="ARBA00022786"/>
    </source>
</evidence>
<dbReference type="InterPro" id="IPR019474">
    <property type="entry name" value="Ub_conjug_fac_E4_core"/>
</dbReference>
<evidence type="ECO:0000256" key="5">
    <source>
        <dbReference type="ARBA" id="ARBA00007434"/>
    </source>
</evidence>
<keyword evidence="13" id="KW-1185">Reference proteome</keyword>
<evidence type="ECO:0000256" key="7">
    <source>
        <dbReference type="ARBA" id="ARBA00022490"/>
    </source>
</evidence>
<dbReference type="InterPro" id="IPR003613">
    <property type="entry name" value="Ubox_domain"/>
</dbReference>
<evidence type="ECO:0000313" key="13">
    <source>
        <dbReference type="Proteomes" id="UP000245609"/>
    </source>
</evidence>
<name>A0A2T9Y7G6_9FUNG</name>
<organism evidence="12 13">
    <name type="scientific">Smittium megazygosporum</name>
    <dbReference type="NCBI Taxonomy" id="133381"/>
    <lineage>
        <taxon>Eukaryota</taxon>
        <taxon>Fungi</taxon>
        <taxon>Fungi incertae sedis</taxon>
        <taxon>Zoopagomycota</taxon>
        <taxon>Kickxellomycotina</taxon>
        <taxon>Harpellomycetes</taxon>
        <taxon>Harpellales</taxon>
        <taxon>Legeriomycetaceae</taxon>
        <taxon>Smittium</taxon>
    </lineage>
</organism>
<dbReference type="STRING" id="133381.A0A2T9Y7G6"/>
<dbReference type="GO" id="GO:0006511">
    <property type="term" value="P:ubiquitin-dependent protein catabolic process"/>
    <property type="evidence" value="ECO:0007669"/>
    <property type="project" value="InterPro"/>
</dbReference>
<keyword evidence="8" id="KW-0808">Transferase</keyword>
<dbReference type="GO" id="GO:0005737">
    <property type="term" value="C:cytoplasm"/>
    <property type="evidence" value="ECO:0007669"/>
    <property type="project" value="UniProtKB-SubCell"/>
</dbReference>